<dbReference type="PANTHER" id="PTHR32092:SF14">
    <property type="entry name" value="MALTOSE-6'-PHOSPHATE GLUCOSIDASE"/>
    <property type="match status" value="1"/>
</dbReference>
<keyword evidence="14" id="KW-1185">Reference proteome</keyword>
<dbReference type="OrthoDB" id="9808275at2"/>
<keyword evidence="4 11" id="KW-0520">NAD</keyword>
<dbReference type="PANTHER" id="PTHR32092">
    <property type="entry name" value="6-PHOSPHO-BETA-GLUCOSIDASE-RELATED"/>
    <property type="match status" value="1"/>
</dbReference>
<dbReference type="GO" id="GO:0016616">
    <property type="term" value="F:oxidoreductase activity, acting on the CH-OH group of donors, NAD or NADP as acceptor"/>
    <property type="evidence" value="ECO:0007669"/>
    <property type="project" value="InterPro"/>
</dbReference>
<evidence type="ECO:0000256" key="3">
    <source>
        <dbReference type="ARBA" id="ARBA00022801"/>
    </source>
</evidence>
<evidence type="ECO:0000256" key="7">
    <source>
        <dbReference type="PIRSR" id="PIRSR601088-1"/>
    </source>
</evidence>
<feature type="binding site" evidence="8">
    <location>
        <position position="147"/>
    </location>
    <ligand>
        <name>substrate</name>
    </ligand>
</feature>
<evidence type="ECO:0000256" key="1">
    <source>
        <dbReference type="ARBA" id="ARBA00010141"/>
    </source>
</evidence>
<dbReference type="Gene3D" id="3.90.110.10">
    <property type="entry name" value="Lactate dehydrogenase/glycoside hydrolase, family 4, C-terminal"/>
    <property type="match status" value="1"/>
</dbReference>
<feature type="binding site" evidence="9">
    <location>
        <position position="200"/>
    </location>
    <ligand>
        <name>Mn(2+)</name>
        <dbReference type="ChEBI" id="CHEBI:29035"/>
    </ligand>
</feature>
<dbReference type="STRING" id="1069536.SINU_08255"/>
<feature type="binding site" evidence="8">
    <location>
        <position position="93"/>
    </location>
    <ligand>
        <name>substrate</name>
    </ligand>
</feature>
<feature type="domain" description="Glycosyl hydrolase family 4 C-terminal" evidence="12">
    <location>
        <begin position="195"/>
        <end position="413"/>
    </location>
</feature>
<dbReference type="Gene3D" id="3.40.50.720">
    <property type="entry name" value="NAD(P)-binding Rossmann-like Domain"/>
    <property type="match status" value="1"/>
</dbReference>
<dbReference type="SUPFAM" id="SSF51735">
    <property type="entry name" value="NAD(P)-binding Rossmann-fold domains"/>
    <property type="match status" value="1"/>
</dbReference>
<keyword evidence="5 9" id="KW-0464">Manganese</keyword>
<dbReference type="PROSITE" id="PS01324">
    <property type="entry name" value="GLYCOSYL_HYDROL_F4"/>
    <property type="match status" value="1"/>
</dbReference>
<evidence type="ECO:0000256" key="2">
    <source>
        <dbReference type="ARBA" id="ARBA00022723"/>
    </source>
</evidence>
<name>A0A0U1QNR8_9BACL</name>
<evidence type="ECO:0000256" key="5">
    <source>
        <dbReference type="ARBA" id="ARBA00023211"/>
    </source>
</evidence>
<keyword evidence="3 11" id="KW-0378">Hydrolase</keyword>
<evidence type="ECO:0000256" key="10">
    <source>
        <dbReference type="PIRSR" id="PIRSR601088-4"/>
    </source>
</evidence>
<evidence type="ECO:0000256" key="11">
    <source>
        <dbReference type="RuleBase" id="RU361152"/>
    </source>
</evidence>
<keyword evidence="2 9" id="KW-0479">Metal-binding</keyword>
<dbReference type="CDD" id="cd05298">
    <property type="entry name" value="GH4_GlvA_pagL_like"/>
    <property type="match status" value="1"/>
</dbReference>
<feature type="site" description="Increases basicity of active site Tyr" evidence="10">
    <location>
        <position position="109"/>
    </location>
</feature>
<dbReference type="SUPFAM" id="SSF56327">
    <property type="entry name" value="LDH C-terminal domain-like"/>
    <property type="match status" value="1"/>
</dbReference>
<protein>
    <submittedName>
        <fullName evidence="13">6-phospho-alpha-glucosidase</fullName>
    </submittedName>
</protein>
<evidence type="ECO:0000313" key="13">
    <source>
        <dbReference type="EMBL" id="KLI02444.1"/>
    </source>
</evidence>
<dbReference type="Proteomes" id="UP000035553">
    <property type="component" value="Unassembled WGS sequence"/>
</dbReference>
<evidence type="ECO:0000256" key="6">
    <source>
        <dbReference type="ARBA" id="ARBA00023295"/>
    </source>
</evidence>
<evidence type="ECO:0000259" key="12">
    <source>
        <dbReference type="Pfam" id="PF11975"/>
    </source>
</evidence>
<dbReference type="PRINTS" id="PR00732">
    <property type="entry name" value="GLHYDRLASE4"/>
</dbReference>
<evidence type="ECO:0000256" key="9">
    <source>
        <dbReference type="PIRSR" id="PIRSR601088-3"/>
    </source>
</evidence>
<dbReference type="AlphaFoldDB" id="A0A0U1QNR8"/>
<dbReference type="InterPro" id="IPR036291">
    <property type="entry name" value="NAD(P)-bd_dom_sf"/>
</dbReference>
<dbReference type="Pfam" id="PF02056">
    <property type="entry name" value="Glyco_hydro_4"/>
    <property type="match status" value="1"/>
</dbReference>
<accession>A0A0U1QNR8</accession>
<sequence length="451" mass="51034">MKKFSIVIAGGGSTYTPGIVMTLLKHLDRFPIRQLKLYDNDGARQKVIADACEVILREKAPDINFVATTDPEEGFTDVDFVMAQIRVGKYAMRDKDEKIPLKYGVIGQETCGPGGIAYGLRSIGGVLEIANYMEKYSPNAWMLNYSNPASIVAEATRRLKPNSKILNICDMPVGIQERMAKLAGLNYYNDLEVRYFGLNHFGWWTAVRDKQGNDLMPKIRDYIAEHGYLLPGMNEEPSWKATFGMAKNTFALDPDRFPNTYLQYYLYTKFEAEHMDPNHTRTDEVREGREKFVFSECRRIAKSQSIEGLKFEPDDHSNYIVDLSRAIAYNTHERMLVIVENNGAVANFEPTAMVEVPCVVGANGPERLAMGDIPRFQKGLLEQQVAVEKLAVDAWVEHSYLKLWQALTLSHTVPDAAVAKKILDDLVEANKDFWPELKKDAKVKELELSLS</sequence>
<dbReference type="GO" id="GO:0004553">
    <property type="term" value="F:hydrolase activity, hydrolyzing O-glycosyl compounds"/>
    <property type="evidence" value="ECO:0007669"/>
    <property type="project" value="InterPro"/>
</dbReference>
<organism evidence="13 14">
    <name type="scientific">Sporolactobacillus inulinus CASD</name>
    <dbReference type="NCBI Taxonomy" id="1069536"/>
    <lineage>
        <taxon>Bacteria</taxon>
        <taxon>Bacillati</taxon>
        <taxon>Bacillota</taxon>
        <taxon>Bacilli</taxon>
        <taxon>Bacillales</taxon>
        <taxon>Sporolactobacillaceae</taxon>
        <taxon>Sporolactobacillus</taxon>
    </lineage>
</organism>
<comment type="caution">
    <text evidence="13">The sequence shown here is derived from an EMBL/GenBank/DDBJ whole genome shotgun (WGS) entry which is preliminary data.</text>
</comment>
<reference evidence="13 14" key="1">
    <citation type="journal article" date="2011" name="J. Bacteriol.">
        <title>Draft genome sequence of Sporolactobacillus inulinus strain CASD, an efficient D-lactic acid-producing bacterium with high-concentration lactate tolerance capability.</title>
        <authorList>
            <person name="Yu B."/>
            <person name="Su F."/>
            <person name="Wang L."/>
            <person name="Xu K."/>
            <person name="Zhao B."/>
            <person name="Xu P."/>
        </authorList>
    </citation>
    <scope>NUCLEOTIDE SEQUENCE [LARGE SCALE GENOMIC DNA]</scope>
    <source>
        <strain evidence="13 14">CASD</strain>
    </source>
</reference>
<dbReference type="GO" id="GO:0005975">
    <property type="term" value="P:carbohydrate metabolic process"/>
    <property type="evidence" value="ECO:0007669"/>
    <property type="project" value="InterPro"/>
</dbReference>
<feature type="binding site" evidence="9">
    <location>
        <position position="169"/>
    </location>
    <ligand>
        <name>Mn(2+)</name>
        <dbReference type="ChEBI" id="CHEBI:29035"/>
    </ligand>
</feature>
<dbReference type="EMBL" id="AFVQ02000100">
    <property type="protein sequence ID" value="KLI02444.1"/>
    <property type="molecule type" value="Genomic_DNA"/>
</dbReference>
<feature type="active site" description="Proton acceptor" evidence="7">
    <location>
        <position position="261"/>
    </location>
</feature>
<keyword evidence="9" id="KW-0408">Iron</keyword>
<dbReference type="InterPro" id="IPR001088">
    <property type="entry name" value="Glyco_hydro_4"/>
</dbReference>
<comment type="cofactor">
    <cofactor evidence="11">
        <name>NAD(+)</name>
        <dbReference type="ChEBI" id="CHEBI:57540"/>
    </cofactor>
    <text evidence="11">Binds 1 NAD(+) per subunit.</text>
</comment>
<dbReference type="Pfam" id="PF11975">
    <property type="entry name" value="Glyco_hydro_4C"/>
    <property type="match status" value="1"/>
</dbReference>
<gene>
    <name evidence="13" type="ORF">SINU_08255</name>
</gene>
<dbReference type="InterPro" id="IPR022616">
    <property type="entry name" value="Glyco_hydro_4_C"/>
</dbReference>
<keyword evidence="9" id="KW-0170">Cobalt</keyword>
<dbReference type="GO" id="GO:0046872">
    <property type="term" value="F:metal ion binding"/>
    <property type="evidence" value="ECO:0007669"/>
    <property type="project" value="UniProtKB-KW"/>
</dbReference>
<keyword evidence="6 11" id="KW-0326">Glycosidase</keyword>
<evidence type="ECO:0000256" key="4">
    <source>
        <dbReference type="ARBA" id="ARBA00023027"/>
    </source>
</evidence>
<evidence type="ECO:0000256" key="8">
    <source>
        <dbReference type="PIRSR" id="PIRSR601088-2"/>
    </source>
</evidence>
<comment type="similarity">
    <text evidence="1 11">Belongs to the glycosyl hydrolase 4 family.</text>
</comment>
<feature type="binding site" evidence="8">
    <location>
        <position position="281"/>
    </location>
    <ligand>
        <name>substrate</name>
    </ligand>
</feature>
<proteinExistence type="inferred from homology"/>
<feature type="active site" description="Proton donor" evidence="7">
    <location>
        <position position="170"/>
    </location>
</feature>
<dbReference type="InterPro" id="IPR015955">
    <property type="entry name" value="Lactate_DH/Glyco_Ohase_4_C"/>
</dbReference>
<keyword evidence="9" id="KW-0533">Nickel</keyword>
<evidence type="ECO:0000313" key="14">
    <source>
        <dbReference type="Proteomes" id="UP000035553"/>
    </source>
</evidence>
<dbReference type="InterPro" id="IPR019802">
    <property type="entry name" value="GlycHydrolase_4_CS"/>
</dbReference>